<organism evidence="1 2">
    <name type="scientific">Periconia digitata</name>
    <dbReference type="NCBI Taxonomy" id="1303443"/>
    <lineage>
        <taxon>Eukaryota</taxon>
        <taxon>Fungi</taxon>
        <taxon>Dikarya</taxon>
        <taxon>Ascomycota</taxon>
        <taxon>Pezizomycotina</taxon>
        <taxon>Dothideomycetes</taxon>
        <taxon>Pleosporomycetidae</taxon>
        <taxon>Pleosporales</taxon>
        <taxon>Massarineae</taxon>
        <taxon>Periconiaceae</taxon>
        <taxon>Periconia</taxon>
    </lineage>
</organism>
<dbReference type="AlphaFoldDB" id="A0A9W4U9D9"/>
<sequence length="76" mass="8344">MIGGLGLSSLELRLCAFVVPAIKHTARRFVRENILGGSMKQECIHHVASRRLFKGAMNSVLYRLIEANAASLHLAV</sequence>
<comment type="caution">
    <text evidence="1">The sequence shown here is derived from an EMBL/GenBank/DDBJ whole genome shotgun (WGS) entry which is preliminary data.</text>
</comment>
<gene>
    <name evidence="1" type="ORF">PDIGIT_LOCUS3105</name>
</gene>
<evidence type="ECO:0000313" key="2">
    <source>
        <dbReference type="Proteomes" id="UP001152607"/>
    </source>
</evidence>
<keyword evidence="2" id="KW-1185">Reference proteome</keyword>
<proteinExistence type="predicted"/>
<evidence type="ECO:0000313" key="1">
    <source>
        <dbReference type="EMBL" id="CAI6308146.1"/>
    </source>
</evidence>
<protein>
    <submittedName>
        <fullName evidence="1">Uncharacterized protein</fullName>
    </submittedName>
</protein>
<dbReference type="Proteomes" id="UP001152607">
    <property type="component" value="Unassembled WGS sequence"/>
</dbReference>
<accession>A0A9W4U9D9</accession>
<name>A0A9W4U9D9_9PLEO</name>
<reference evidence="1" key="1">
    <citation type="submission" date="2023-01" db="EMBL/GenBank/DDBJ databases">
        <authorList>
            <person name="Van Ghelder C."/>
            <person name="Rancurel C."/>
        </authorList>
    </citation>
    <scope>NUCLEOTIDE SEQUENCE</scope>
    <source>
        <strain evidence="1">CNCM I-4278</strain>
    </source>
</reference>
<dbReference type="EMBL" id="CAOQHR010000002">
    <property type="protein sequence ID" value="CAI6308146.1"/>
    <property type="molecule type" value="Genomic_DNA"/>
</dbReference>